<dbReference type="Gene3D" id="3.40.50.150">
    <property type="entry name" value="Vaccinia Virus protein VP39"/>
    <property type="match status" value="1"/>
</dbReference>
<evidence type="ECO:0000256" key="5">
    <source>
        <dbReference type="PROSITE-ProRule" id="PRU01023"/>
    </source>
</evidence>
<evidence type="ECO:0000313" key="10">
    <source>
        <dbReference type="Proteomes" id="UP001058974"/>
    </source>
</evidence>
<dbReference type="Proteomes" id="UP001058974">
    <property type="component" value="Chromosome 6"/>
</dbReference>
<dbReference type="Gramene" id="Psat06G0213500-T1">
    <property type="protein sequence ID" value="KAI5395832.1"/>
    <property type="gene ID" value="KIW84_062135"/>
</dbReference>
<dbReference type="InterPro" id="IPR001678">
    <property type="entry name" value="MeTrfase_RsmB-F_NOP2_dom"/>
</dbReference>
<dbReference type="InterPro" id="IPR029063">
    <property type="entry name" value="SAM-dependent_MTases_sf"/>
</dbReference>
<dbReference type="SUPFAM" id="SSF53335">
    <property type="entry name" value="S-adenosyl-L-methionine-dependent methyltransferases"/>
    <property type="match status" value="1"/>
</dbReference>
<feature type="domain" description="SAM-dependent MTase RsmB/NOP-type" evidence="8">
    <location>
        <begin position="464"/>
        <end position="630"/>
    </location>
</feature>
<feature type="region of interest" description="Disordered" evidence="6">
    <location>
        <begin position="229"/>
        <end position="250"/>
    </location>
</feature>
<feature type="compositionally biased region" description="Basic and acidic residues" evidence="6">
    <location>
        <begin position="422"/>
        <end position="437"/>
    </location>
</feature>
<evidence type="ECO:0000259" key="8">
    <source>
        <dbReference type="PROSITE" id="PS51686"/>
    </source>
</evidence>
<evidence type="ECO:0000256" key="6">
    <source>
        <dbReference type="SAM" id="MobiDB-lite"/>
    </source>
</evidence>
<dbReference type="InterPro" id="IPR049560">
    <property type="entry name" value="MeTrfase_RsmB-F_NOP2_cat"/>
</dbReference>
<dbReference type="GO" id="GO:0003723">
    <property type="term" value="F:RNA binding"/>
    <property type="evidence" value="ECO:0007669"/>
    <property type="project" value="UniProtKB-UniRule"/>
</dbReference>
<gene>
    <name evidence="9" type="ORF">KIW84_062135</name>
</gene>
<comment type="similarity">
    <text evidence="5">Belongs to the class I-like SAM-binding methyltransferase superfamily. RsmB/NOP family.</text>
</comment>
<feature type="transmembrane region" description="Helical" evidence="7">
    <location>
        <begin position="172"/>
        <end position="194"/>
    </location>
</feature>
<organism evidence="9 10">
    <name type="scientific">Pisum sativum</name>
    <name type="common">Garden pea</name>
    <name type="synonym">Lathyrus oleraceus</name>
    <dbReference type="NCBI Taxonomy" id="3888"/>
    <lineage>
        <taxon>Eukaryota</taxon>
        <taxon>Viridiplantae</taxon>
        <taxon>Streptophyta</taxon>
        <taxon>Embryophyta</taxon>
        <taxon>Tracheophyta</taxon>
        <taxon>Spermatophyta</taxon>
        <taxon>Magnoliopsida</taxon>
        <taxon>eudicotyledons</taxon>
        <taxon>Gunneridae</taxon>
        <taxon>Pentapetalae</taxon>
        <taxon>rosids</taxon>
        <taxon>fabids</taxon>
        <taxon>Fabales</taxon>
        <taxon>Fabaceae</taxon>
        <taxon>Papilionoideae</taxon>
        <taxon>50 kb inversion clade</taxon>
        <taxon>NPAAA clade</taxon>
        <taxon>Hologalegina</taxon>
        <taxon>IRL clade</taxon>
        <taxon>Fabeae</taxon>
        <taxon>Lathyrus</taxon>
    </lineage>
</organism>
<reference evidence="9 10" key="1">
    <citation type="journal article" date="2022" name="Nat. Genet.">
        <title>Improved pea reference genome and pan-genome highlight genomic features and evolutionary characteristics.</title>
        <authorList>
            <person name="Yang T."/>
            <person name="Liu R."/>
            <person name="Luo Y."/>
            <person name="Hu S."/>
            <person name="Wang D."/>
            <person name="Wang C."/>
            <person name="Pandey M.K."/>
            <person name="Ge S."/>
            <person name="Xu Q."/>
            <person name="Li N."/>
            <person name="Li G."/>
            <person name="Huang Y."/>
            <person name="Saxena R.K."/>
            <person name="Ji Y."/>
            <person name="Li M."/>
            <person name="Yan X."/>
            <person name="He Y."/>
            <person name="Liu Y."/>
            <person name="Wang X."/>
            <person name="Xiang C."/>
            <person name="Varshney R.K."/>
            <person name="Ding H."/>
            <person name="Gao S."/>
            <person name="Zong X."/>
        </authorList>
    </citation>
    <scope>NUCLEOTIDE SEQUENCE [LARGE SCALE GENOMIC DNA]</scope>
    <source>
        <strain evidence="9 10">cv. Zhongwan 6</strain>
    </source>
</reference>
<keyword evidence="1 5" id="KW-0489">Methyltransferase</keyword>
<dbReference type="GO" id="GO:0008173">
    <property type="term" value="F:RNA methyltransferase activity"/>
    <property type="evidence" value="ECO:0007669"/>
    <property type="project" value="InterPro"/>
</dbReference>
<dbReference type="GO" id="GO:0001510">
    <property type="term" value="P:RNA methylation"/>
    <property type="evidence" value="ECO:0007669"/>
    <property type="project" value="InterPro"/>
</dbReference>
<feature type="region of interest" description="Disordered" evidence="6">
    <location>
        <begin position="277"/>
        <end position="299"/>
    </location>
</feature>
<accession>A0A9D4W637</accession>
<proteinExistence type="inferred from homology"/>
<evidence type="ECO:0000313" key="9">
    <source>
        <dbReference type="EMBL" id="KAI5395832.1"/>
    </source>
</evidence>
<dbReference type="PROSITE" id="PS51686">
    <property type="entry name" value="SAM_MT_RSMB_NOP"/>
    <property type="match status" value="1"/>
</dbReference>
<dbReference type="EMBL" id="JAMSHJ010000006">
    <property type="protein sequence ID" value="KAI5395832.1"/>
    <property type="molecule type" value="Genomic_DNA"/>
</dbReference>
<feature type="transmembrane region" description="Helical" evidence="7">
    <location>
        <begin position="32"/>
        <end position="49"/>
    </location>
</feature>
<keyword evidence="4 5" id="KW-0694">RNA-binding</keyword>
<keyword evidence="7" id="KW-0472">Membrane</keyword>
<sequence>MDSHDNHSARVHQTTTCKTTAPHHTYYDSYGFVFWSCCVFTCSVFFKVVSPVKMSFEIYATCVIPISAFFVSSLWFGNTPYLHISVAFIRMLKALMPVATFLVAVLCGIDKASFGFLFVPWYLLEKPMIEVSQIQFNFWIFFSNALCALALNFSIFLVIGRTGAVTIRVAESTIIGLNIIGYGIALCGVVMYNYMKVRDVRASQLTAESLPDRISKDWKLEKKSSDIYVPDNGSNNEGSSGGNGSASETNIDEETPLISSSSHAVSKNDDNVVLSGVGISNEVPRPSSEKIISDKPETPNIAAHGGDIAESLLNGLVYASKMPSKGTNDTIASSVGEIENGFESKTTAVLNRSPRMKLFKHAGSLNYKRMLPIFLEAMKSKSCASNNDHHPKVQKLLDHTPAAPISDSNLLVNLISASSDRVPMDDTRDSGAQKETELQACDLNNDSSSPRSQLPDKQILSNGLHTLQILVAMQGLSLLKVGGRMVYSTCSMNPIENEAVVAEILRRCKGSVELVDVSSELPQLIRRLGLKRWKVRDKGKSLVSCKEVDKVRRSAVLPSMFPNGGNYRDINCNCNCDVNGHPEDGVQVEENPAIHEFTEIVSDFPLELCMRLLPHDQNSGAFFIAVLRGLNFECFSDEVYACIKENSLSSLPKMIQAFVDVYGHSLPEGFMS</sequence>
<keyword evidence="2 5" id="KW-0808">Transferase</keyword>
<name>A0A9D4W637_PEA</name>
<feature type="active site" description="Nucleophile" evidence="5">
    <location>
        <position position="490"/>
    </location>
</feature>
<dbReference type="PANTHER" id="PTHR22808:SF25">
    <property type="entry name" value="TRNA (CYTOSINE(34)-C(5))-METHYLTRANSFERASE-RELATED"/>
    <property type="match status" value="1"/>
</dbReference>
<evidence type="ECO:0000256" key="1">
    <source>
        <dbReference type="ARBA" id="ARBA00022603"/>
    </source>
</evidence>
<feature type="compositionally biased region" description="Polar residues" evidence="6">
    <location>
        <begin position="442"/>
        <end position="452"/>
    </location>
</feature>
<feature type="region of interest" description="Disordered" evidence="6">
    <location>
        <begin position="421"/>
        <end position="456"/>
    </location>
</feature>
<evidence type="ECO:0000256" key="4">
    <source>
        <dbReference type="ARBA" id="ARBA00022884"/>
    </source>
</evidence>
<keyword evidence="3 5" id="KW-0949">S-adenosyl-L-methionine</keyword>
<comment type="caution">
    <text evidence="5">Lacks conserved residue(s) required for the propagation of feature annotation.</text>
</comment>
<dbReference type="Pfam" id="PF01189">
    <property type="entry name" value="Methyltr_RsmB-F"/>
    <property type="match status" value="1"/>
</dbReference>
<feature type="compositionally biased region" description="Basic and acidic residues" evidence="6">
    <location>
        <begin position="287"/>
        <end position="297"/>
    </location>
</feature>
<protein>
    <recommendedName>
        <fullName evidence="8">SAM-dependent MTase RsmB/NOP-type domain-containing protein</fullName>
    </recommendedName>
</protein>
<keyword evidence="7" id="KW-1133">Transmembrane helix</keyword>
<evidence type="ECO:0000256" key="7">
    <source>
        <dbReference type="SAM" id="Phobius"/>
    </source>
</evidence>
<keyword evidence="7" id="KW-0812">Transmembrane</keyword>
<evidence type="ECO:0000256" key="3">
    <source>
        <dbReference type="ARBA" id="ARBA00022691"/>
    </source>
</evidence>
<feature type="transmembrane region" description="Helical" evidence="7">
    <location>
        <begin position="96"/>
        <end position="124"/>
    </location>
</feature>
<feature type="transmembrane region" description="Helical" evidence="7">
    <location>
        <begin position="136"/>
        <end position="160"/>
    </location>
</feature>
<dbReference type="InterPro" id="IPR023267">
    <property type="entry name" value="RCMT"/>
</dbReference>
<dbReference type="PRINTS" id="PR02008">
    <property type="entry name" value="RCMTFAMILY"/>
</dbReference>
<dbReference type="AlphaFoldDB" id="A0A9D4W637"/>
<comment type="caution">
    <text evidence="9">The sequence shown here is derived from an EMBL/GenBank/DDBJ whole genome shotgun (WGS) entry which is preliminary data.</text>
</comment>
<keyword evidence="10" id="KW-1185">Reference proteome</keyword>
<evidence type="ECO:0000256" key="2">
    <source>
        <dbReference type="ARBA" id="ARBA00022679"/>
    </source>
</evidence>
<dbReference type="PANTHER" id="PTHR22808">
    <property type="entry name" value="NCL1 YEAST -RELATED NOL1/NOP2/FMU SUN DOMAIN-CONTAINING"/>
    <property type="match status" value="1"/>
</dbReference>